<proteinExistence type="predicted"/>
<feature type="compositionally biased region" description="Basic and acidic residues" evidence="1">
    <location>
        <begin position="24"/>
        <end position="34"/>
    </location>
</feature>
<name>A0A8T0WFI0_PANVG</name>
<comment type="caution">
    <text evidence="2">The sequence shown here is derived from an EMBL/GenBank/DDBJ whole genome shotgun (WGS) entry which is preliminary data.</text>
</comment>
<dbReference type="EMBL" id="CM029039">
    <property type="protein sequence ID" value="KAG2646660.1"/>
    <property type="molecule type" value="Genomic_DNA"/>
</dbReference>
<evidence type="ECO:0000256" key="1">
    <source>
        <dbReference type="SAM" id="MobiDB-lite"/>
    </source>
</evidence>
<dbReference type="Proteomes" id="UP000823388">
    <property type="component" value="Chromosome 2K"/>
</dbReference>
<dbReference type="AlphaFoldDB" id="A0A8T0WFI0"/>
<feature type="region of interest" description="Disordered" evidence="1">
    <location>
        <begin position="1"/>
        <end position="54"/>
    </location>
</feature>
<feature type="compositionally biased region" description="Low complexity" evidence="1">
    <location>
        <begin position="35"/>
        <end position="52"/>
    </location>
</feature>
<feature type="compositionally biased region" description="Low complexity" evidence="1">
    <location>
        <begin position="1"/>
        <end position="11"/>
    </location>
</feature>
<protein>
    <submittedName>
        <fullName evidence="2">Uncharacterized protein</fullName>
    </submittedName>
</protein>
<sequence>MTTTAVRPSPSRTRRRRASPRPAAEFRPRLHDTTQDTTQLTSSPSNTSASTPWLPSFSPHACMKEFCTSSWASHGLHEGDCRSSQ</sequence>
<gene>
    <name evidence="2" type="ORF">PVAP13_2KG227605</name>
</gene>
<organism evidence="2 3">
    <name type="scientific">Panicum virgatum</name>
    <name type="common">Blackwell switchgrass</name>
    <dbReference type="NCBI Taxonomy" id="38727"/>
    <lineage>
        <taxon>Eukaryota</taxon>
        <taxon>Viridiplantae</taxon>
        <taxon>Streptophyta</taxon>
        <taxon>Embryophyta</taxon>
        <taxon>Tracheophyta</taxon>
        <taxon>Spermatophyta</taxon>
        <taxon>Magnoliopsida</taxon>
        <taxon>Liliopsida</taxon>
        <taxon>Poales</taxon>
        <taxon>Poaceae</taxon>
        <taxon>PACMAD clade</taxon>
        <taxon>Panicoideae</taxon>
        <taxon>Panicodae</taxon>
        <taxon>Paniceae</taxon>
        <taxon>Panicinae</taxon>
        <taxon>Panicum</taxon>
        <taxon>Panicum sect. Hiantes</taxon>
    </lineage>
</organism>
<keyword evidence="3" id="KW-1185">Reference proteome</keyword>
<reference evidence="2" key="1">
    <citation type="submission" date="2020-05" db="EMBL/GenBank/DDBJ databases">
        <title>WGS assembly of Panicum virgatum.</title>
        <authorList>
            <person name="Lovell J.T."/>
            <person name="Jenkins J."/>
            <person name="Shu S."/>
            <person name="Juenger T.E."/>
            <person name="Schmutz J."/>
        </authorList>
    </citation>
    <scope>NUCLEOTIDE SEQUENCE</scope>
    <source>
        <strain evidence="2">AP13</strain>
    </source>
</reference>
<evidence type="ECO:0000313" key="2">
    <source>
        <dbReference type="EMBL" id="KAG2646660.1"/>
    </source>
</evidence>
<accession>A0A8T0WFI0</accession>
<evidence type="ECO:0000313" key="3">
    <source>
        <dbReference type="Proteomes" id="UP000823388"/>
    </source>
</evidence>